<keyword evidence="6" id="KW-0812">Transmembrane</keyword>
<dbReference type="OMA" id="ENCEFWR"/>
<sequence>MSESSYSSKRRCHCGEISNHFTSTTPFNPGRRFFKCPKPDISSCGYWGWQDDVLPDRAVITINNMNYKLDAANVKLNNMKSTLDAIILERDRLKERVDNLKALKNSEANKARKLEEKVLNMKIVIMISWTIFMGFVAEMLIQ</sequence>
<dbReference type="GO" id="GO:0008270">
    <property type="term" value="F:zinc ion binding"/>
    <property type="evidence" value="ECO:0007669"/>
    <property type="project" value="UniProtKB-KW"/>
</dbReference>
<dbReference type="AlphaFoldDB" id="A0A1S3Y2W9"/>
<organism evidence="8">
    <name type="scientific">Nicotiana tabacum</name>
    <name type="common">Common tobacco</name>
    <dbReference type="NCBI Taxonomy" id="4097"/>
    <lineage>
        <taxon>Eukaryota</taxon>
        <taxon>Viridiplantae</taxon>
        <taxon>Streptophyta</taxon>
        <taxon>Embryophyta</taxon>
        <taxon>Tracheophyta</taxon>
        <taxon>Spermatophyta</taxon>
        <taxon>Magnoliopsida</taxon>
        <taxon>eudicotyledons</taxon>
        <taxon>Gunneridae</taxon>
        <taxon>Pentapetalae</taxon>
        <taxon>asterids</taxon>
        <taxon>lamiids</taxon>
        <taxon>Solanales</taxon>
        <taxon>Solanaceae</taxon>
        <taxon>Nicotianoideae</taxon>
        <taxon>Nicotianeae</taxon>
        <taxon>Nicotiana</taxon>
    </lineage>
</organism>
<dbReference type="InterPro" id="IPR010666">
    <property type="entry name" value="Znf_GRF"/>
</dbReference>
<gene>
    <name evidence="8" type="primary">LOC107771642</name>
</gene>
<reference evidence="8" key="1">
    <citation type="submission" date="2025-08" db="UniProtKB">
        <authorList>
            <consortium name="RefSeq"/>
        </authorList>
    </citation>
    <scope>IDENTIFICATION</scope>
</reference>
<evidence type="ECO:0000259" key="7">
    <source>
        <dbReference type="PROSITE" id="PS51999"/>
    </source>
</evidence>
<protein>
    <recommendedName>
        <fullName evidence="7">GRF-type domain-containing protein</fullName>
    </recommendedName>
</protein>
<evidence type="ECO:0000313" key="8">
    <source>
        <dbReference type="RefSeq" id="XP_016446553.1"/>
    </source>
</evidence>
<dbReference type="RefSeq" id="XP_016446553.1">
    <property type="nucleotide sequence ID" value="XM_016591067.1"/>
</dbReference>
<feature type="domain" description="GRF-type" evidence="7">
    <location>
        <begin position="12"/>
        <end position="53"/>
    </location>
</feature>
<dbReference type="PANTHER" id="PTHR33248">
    <property type="entry name" value="ZINC ION-BINDING PROTEIN"/>
    <property type="match status" value="1"/>
</dbReference>
<evidence type="ECO:0000256" key="6">
    <source>
        <dbReference type="SAM" id="Phobius"/>
    </source>
</evidence>
<keyword evidence="6" id="KW-0472">Membrane</keyword>
<evidence type="ECO:0000256" key="1">
    <source>
        <dbReference type="ARBA" id="ARBA00022723"/>
    </source>
</evidence>
<keyword evidence="3" id="KW-0862">Zinc</keyword>
<name>A0A1S3Y2W9_TOBAC</name>
<accession>A0A1S3Y2W9</accession>
<feature type="transmembrane region" description="Helical" evidence="6">
    <location>
        <begin position="119"/>
        <end position="141"/>
    </location>
</feature>
<dbReference type="Pfam" id="PF06839">
    <property type="entry name" value="Zn_ribbon_GRF"/>
    <property type="match status" value="1"/>
</dbReference>
<dbReference type="OrthoDB" id="1297973at2759"/>
<keyword evidence="1" id="KW-0479">Metal-binding</keyword>
<evidence type="ECO:0000256" key="5">
    <source>
        <dbReference type="SAM" id="Coils"/>
    </source>
</evidence>
<dbReference type="PaxDb" id="4097-A0A1S3Y2W9"/>
<dbReference type="PROSITE" id="PS51999">
    <property type="entry name" value="ZF_GRF"/>
    <property type="match status" value="1"/>
</dbReference>
<evidence type="ECO:0000256" key="4">
    <source>
        <dbReference type="PROSITE-ProRule" id="PRU01343"/>
    </source>
</evidence>
<keyword evidence="2 4" id="KW-0863">Zinc-finger</keyword>
<evidence type="ECO:0000256" key="2">
    <source>
        <dbReference type="ARBA" id="ARBA00022771"/>
    </source>
</evidence>
<proteinExistence type="predicted"/>
<dbReference type="STRING" id="4097.A0A1S3Y2W9"/>
<dbReference type="KEGG" id="nta:107771642"/>
<keyword evidence="6" id="KW-1133">Transmembrane helix</keyword>
<keyword evidence="5" id="KW-0175">Coiled coil</keyword>
<feature type="coiled-coil region" evidence="5">
    <location>
        <begin position="76"/>
        <end position="117"/>
    </location>
</feature>
<evidence type="ECO:0000256" key="3">
    <source>
        <dbReference type="ARBA" id="ARBA00022833"/>
    </source>
</evidence>